<dbReference type="Gene3D" id="3.90.1750.20">
    <property type="entry name" value="Putative Large Serine Recombinase, Chain B, Domain 2"/>
    <property type="match status" value="1"/>
</dbReference>
<dbReference type="InterPro" id="IPR006118">
    <property type="entry name" value="Recombinase_CS"/>
</dbReference>
<dbReference type="GO" id="GO:0015074">
    <property type="term" value="P:DNA integration"/>
    <property type="evidence" value="ECO:0007669"/>
    <property type="project" value="UniProtKB-KW"/>
</dbReference>
<keyword evidence="3" id="KW-0238">DNA-binding</keyword>
<reference evidence="10" key="1">
    <citation type="journal article" date="2021" name="Proc. Natl. Acad. Sci. U.S.A.">
        <title>A Catalog of Tens of Thousands of Viruses from Human Metagenomes Reveals Hidden Associations with Chronic Diseases.</title>
        <authorList>
            <person name="Tisza M.J."/>
            <person name="Buck C.B."/>
        </authorList>
    </citation>
    <scope>NUCLEOTIDE SEQUENCE</scope>
    <source>
        <strain evidence="10">CtNQr16</strain>
    </source>
</reference>
<feature type="domain" description="Resolvase/invertase-type recombinase catalytic" evidence="8">
    <location>
        <begin position="3"/>
        <end position="152"/>
    </location>
</feature>
<dbReference type="CDD" id="cd00338">
    <property type="entry name" value="Ser_Recombinase"/>
    <property type="match status" value="1"/>
</dbReference>
<protein>
    <submittedName>
        <fullName evidence="10">Integrase</fullName>
    </submittedName>
</protein>
<keyword evidence="1" id="KW-0229">DNA integration</keyword>
<dbReference type="GO" id="GO:0003677">
    <property type="term" value="F:DNA binding"/>
    <property type="evidence" value="ECO:0007669"/>
    <property type="project" value="UniProtKB-KW"/>
</dbReference>
<evidence type="ECO:0000256" key="5">
    <source>
        <dbReference type="PIRSR" id="PIRSR606118-50"/>
    </source>
</evidence>
<dbReference type="InterPro" id="IPR006119">
    <property type="entry name" value="Resolv_N"/>
</dbReference>
<dbReference type="InterPro" id="IPR011109">
    <property type="entry name" value="DNA_bind_recombinase_dom"/>
</dbReference>
<evidence type="ECO:0000259" key="9">
    <source>
        <dbReference type="PROSITE" id="PS51737"/>
    </source>
</evidence>
<accession>A0A8S5MAH1</accession>
<dbReference type="Pfam" id="PF13408">
    <property type="entry name" value="Zn_ribbon_recom"/>
    <property type="match status" value="1"/>
</dbReference>
<dbReference type="SUPFAM" id="SSF53041">
    <property type="entry name" value="Resolvase-like"/>
    <property type="match status" value="1"/>
</dbReference>
<evidence type="ECO:0000256" key="1">
    <source>
        <dbReference type="ARBA" id="ARBA00022908"/>
    </source>
</evidence>
<evidence type="ECO:0000259" key="8">
    <source>
        <dbReference type="PROSITE" id="PS51736"/>
    </source>
</evidence>
<dbReference type="PROSITE" id="PS51737">
    <property type="entry name" value="RECOMBINASE_DNA_BIND"/>
    <property type="match status" value="1"/>
</dbReference>
<dbReference type="PROSITE" id="PS51736">
    <property type="entry name" value="RECOMBINASES_3"/>
    <property type="match status" value="1"/>
</dbReference>
<keyword evidence="2" id="KW-0230">DNA invertase</keyword>
<dbReference type="InterPro" id="IPR036162">
    <property type="entry name" value="Resolvase-like_N_sf"/>
</dbReference>
<evidence type="ECO:0000256" key="6">
    <source>
        <dbReference type="PROSITE-ProRule" id="PRU10137"/>
    </source>
</evidence>
<dbReference type="InterPro" id="IPR050639">
    <property type="entry name" value="SSR_resolvase"/>
</dbReference>
<evidence type="ECO:0000256" key="2">
    <source>
        <dbReference type="ARBA" id="ARBA00023100"/>
    </source>
</evidence>
<feature type="active site" description="O-(5'-phospho-DNA)-serine intermediate" evidence="5 6">
    <location>
        <position position="11"/>
    </location>
</feature>
<dbReference type="Gene3D" id="3.40.50.1390">
    <property type="entry name" value="Resolvase, N-terminal catalytic domain"/>
    <property type="match status" value="1"/>
</dbReference>
<dbReference type="SMART" id="SM00857">
    <property type="entry name" value="Resolvase"/>
    <property type="match status" value="1"/>
</dbReference>
<dbReference type="InterPro" id="IPR025827">
    <property type="entry name" value="Zn_ribbon_recom_dom"/>
</dbReference>
<dbReference type="PROSITE" id="PS00397">
    <property type="entry name" value="RECOMBINASES_1"/>
    <property type="match status" value="1"/>
</dbReference>
<sequence length="484" mass="55415">MKTGALYVRVSTDDQVEYSPDAQIRLGLEYAKKNNIIIPKQFIFQDDGISGRKANNRPAFQELIAMAKSDEHPIDVILVWKFSRFARNQEEAIVYKNLLKKADVDVVSVSEPIPDGFIGELVQRIFEWMDEYYSINLSGEVMRGMTERASRGGYNAAPPLGYKMQDGIPVIVPEQAEIVKKIFTWYVDDKMSFFDIAVKLNTLGYRTKRNGKFQNRTVAYIIRNEFYNGKIIWNRLEHATRNVKDKSEWIVTDGGHDTFISNELFTAAQDRDKVTKRPGKKVRPASTYKHWLSGLLVCSACGGRLVRAGKSKSGNTYFQCTAYNHASCNESHLTNENALKPAILEALQKVLDSGTVEYVVHSTNQEEKSESELIENKLNRIGMKEERIKEAYRDGIDTLEEYKANKEILQREREQLTAMLEQYSKKPEDENESILLNKIRSAYDIIKSDNSTDRQKHDALTSVVDKIVYDKKGGALLMYFYIND</sequence>
<name>A0A8S5MAH1_9CAUD</name>
<evidence type="ECO:0000256" key="3">
    <source>
        <dbReference type="ARBA" id="ARBA00023125"/>
    </source>
</evidence>
<dbReference type="InterPro" id="IPR038109">
    <property type="entry name" value="DNA_bind_recomb_sf"/>
</dbReference>
<evidence type="ECO:0000256" key="7">
    <source>
        <dbReference type="SAM" id="Coils"/>
    </source>
</evidence>
<dbReference type="GO" id="GO:0000150">
    <property type="term" value="F:DNA strand exchange activity"/>
    <property type="evidence" value="ECO:0007669"/>
    <property type="project" value="UniProtKB-KW"/>
</dbReference>
<organism evidence="10">
    <name type="scientific">Myoviridae sp. ctNQr16</name>
    <dbReference type="NCBI Taxonomy" id="2826644"/>
    <lineage>
        <taxon>Viruses</taxon>
        <taxon>Duplodnaviria</taxon>
        <taxon>Heunggongvirae</taxon>
        <taxon>Uroviricota</taxon>
        <taxon>Caudoviricetes</taxon>
    </lineage>
</organism>
<dbReference type="PANTHER" id="PTHR30461">
    <property type="entry name" value="DNA-INVERTASE FROM LAMBDOID PROPHAGE"/>
    <property type="match status" value="1"/>
</dbReference>
<evidence type="ECO:0000313" key="10">
    <source>
        <dbReference type="EMBL" id="DAD79309.1"/>
    </source>
</evidence>
<dbReference type="Pfam" id="PF07508">
    <property type="entry name" value="Recombinase"/>
    <property type="match status" value="1"/>
</dbReference>
<keyword evidence="4" id="KW-0233">DNA recombination</keyword>
<keyword evidence="7" id="KW-0175">Coiled coil</keyword>
<feature type="domain" description="Recombinase" evidence="9">
    <location>
        <begin position="159"/>
        <end position="281"/>
    </location>
</feature>
<dbReference type="Pfam" id="PF00239">
    <property type="entry name" value="Resolvase"/>
    <property type="match status" value="1"/>
</dbReference>
<proteinExistence type="predicted"/>
<evidence type="ECO:0000256" key="4">
    <source>
        <dbReference type="ARBA" id="ARBA00023172"/>
    </source>
</evidence>
<feature type="coiled-coil region" evidence="7">
    <location>
        <begin position="392"/>
        <end position="426"/>
    </location>
</feature>
<dbReference type="PANTHER" id="PTHR30461:SF23">
    <property type="entry name" value="DNA RECOMBINASE-RELATED"/>
    <property type="match status" value="1"/>
</dbReference>
<dbReference type="EMBL" id="BK014863">
    <property type="protein sequence ID" value="DAD79309.1"/>
    <property type="molecule type" value="Genomic_DNA"/>
</dbReference>